<gene>
    <name evidence="1" type="ORF">BGZ96_004174</name>
</gene>
<name>A0ABQ7JJ22_9FUNG</name>
<evidence type="ECO:0000313" key="2">
    <source>
        <dbReference type="Proteomes" id="UP001194696"/>
    </source>
</evidence>
<keyword evidence="2" id="KW-1185">Reference proteome</keyword>
<dbReference type="Proteomes" id="UP001194696">
    <property type="component" value="Unassembled WGS sequence"/>
</dbReference>
<dbReference type="EMBL" id="JAAAIM010001987">
    <property type="protein sequence ID" value="KAG0274622.1"/>
    <property type="molecule type" value="Genomic_DNA"/>
</dbReference>
<reference evidence="1 2" key="1">
    <citation type="journal article" date="2020" name="Fungal Divers.">
        <title>Resolving the Mortierellaceae phylogeny through synthesis of multi-gene phylogenetics and phylogenomics.</title>
        <authorList>
            <person name="Vandepol N."/>
            <person name="Liber J."/>
            <person name="Desiro A."/>
            <person name="Na H."/>
            <person name="Kennedy M."/>
            <person name="Barry K."/>
            <person name="Grigoriev I.V."/>
            <person name="Miller A.N."/>
            <person name="O'Donnell K."/>
            <person name="Stajich J.E."/>
            <person name="Bonito G."/>
        </authorList>
    </citation>
    <scope>NUCLEOTIDE SEQUENCE [LARGE SCALE GENOMIC DNA]</scope>
    <source>
        <strain evidence="1 2">AD045</strain>
    </source>
</reference>
<comment type="caution">
    <text evidence="1">The sequence shown here is derived from an EMBL/GenBank/DDBJ whole genome shotgun (WGS) entry which is preliminary data.</text>
</comment>
<evidence type="ECO:0008006" key="3">
    <source>
        <dbReference type="Google" id="ProtNLM"/>
    </source>
</evidence>
<evidence type="ECO:0000313" key="1">
    <source>
        <dbReference type="EMBL" id="KAG0274622.1"/>
    </source>
</evidence>
<organism evidence="1 2">
    <name type="scientific">Linnemannia gamsii</name>
    <dbReference type="NCBI Taxonomy" id="64522"/>
    <lineage>
        <taxon>Eukaryota</taxon>
        <taxon>Fungi</taxon>
        <taxon>Fungi incertae sedis</taxon>
        <taxon>Mucoromycota</taxon>
        <taxon>Mortierellomycotina</taxon>
        <taxon>Mortierellomycetes</taxon>
        <taxon>Mortierellales</taxon>
        <taxon>Mortierellaceae</taxon>
        <taxon>Linnemannia</taxon>
    </lineage>
</organism>
<proteinExistence type="predicted"/>
<accession>A0ABQ7JJ22</accession>
<protein>
    <recommendedName>
        <fullName evidence="3">DDE-1 domain-containing protein</fullName>
    </recommendedName>
</protein>
<sequence>MGKEVPGTLARRNDVSAVLVLPTVKEFEISMTRNCVTLLNKVEFLDIYHYLVSRQSDLPETLTSRSFGKMIGVKLPFMTLRDCLKGEKAIRDKAVELPEDACYMVKRKNEQLETVLVKWMGKQRSECLPVSGKMFRTAAEVTYTVLQDCFEDKDSSNIGTPMGEAGSVDLEAIEPGLAEIRQLCAMYDPENINNYDETGLYLRELNSKSYTTIGNIAGGKADRSARVSIWFCVNATGSSIIKVETIDALKPWVISETGADNNWNILHKGTQDAQELAEEELAAQSLAVDAEVEVLAVQHANIEEGPPTG</sequence>